<comment type="caution">
    <text evidence="2">The sequence shown here is derived from an EMBL/GenBank/DDBJ whole genome shotgun (WGS) entry which is preliminary data.</text>
</comment>
<evidence type="ECO:0000256" key="1">
    <source>
        <dbReference type="SAM" id="MobiDB-lite"/>
    </source>
</evidence>
<evidence type="ECO:0000313" key="2">
    <source>
        <dbReference type="EMBL" id="MPN09790.1"/>
    </source>
</evidence>
<dbReference type="AlphaFoldDB" id="A0A645F7C6"/>
<gene>
    <name evidence="2" type="ORF">SDC9_157082</name>
</gene>
<name>A0A645F7C6_9ZZZZ</name>
<feature type="region of interest" description="Disordered" evidence="1">
    <location>
        <begin position="78"/>
        <end position="97"/>
    </location>
</feature>
<sequence>MGRPMERGSKGRFKGQLPVILPQQLVQGKGEFHMQRVPVYYSHRPFSLFISHPVVLHMLKGFAEIMRDRNLFLSKYTPIKQGDPRKSDHKKTFLHTN</sequence>
<reference evidence="2" key="1">
    <citation type="submission" date="2019-08" db="EMBL/GenBank/DDBJ databases">
        <authorList>
            <person name="Kucharzyk K."/>
            <person name="Murdoch R.W."/>
            <person name="Higgins S."/>
            <person name="Loffler F."/>
        </authorList>
    </citation>
    <scope>NUCLEOTIDE SEQUENCE</scope>
</reference>
<proteinExistence type="predicted"/>
<protein>
    <submittedName>
        <fullName evidence="2">Uncharacterized protein</fullName>
    </submittedName>
</protein>
<organism evidence="2">
    <name type="scientific">bioreactor metagenome</name>
    <dbReference type="NCBI Taxonomy" id="1076179"/>
    <lineage>
        <taxon>unclassified sequences</taxon>
        <taxon>metagenomes</taxon>
        <taxon>ecological metagenomes</taxon>
    </lineage>
</organism>
<accession>A0A645F7C6</accession>
<dbReference type="EMBL" id="VSSQ01055915">
    <property type="protein sequence ID" value="MPN09790.1"/>
    <property type="molecule type" value="Genomic_DNA"/>
</dbReference>
<feature type="compositionally biased region" description="Basic residues" evidence="1">
    <location>
        <begin position="87"/>
        <end position="97"/>
    </location>
</feature>